<comment type="caution">
    <text evidence="1">The sequence shown here is derived from an EMBL/GenBank/DDBJ whole genome shotgun (WGS) entry which is preliminary data.</text>
</comment>
<sequence>MKMDWVVLSCEDTRTLQHQLHSLSVFQLVQLSSLNGLPQRPAHVPRIIESNRWVRREIGREHSRDILLMRLEQREIRREHERDVVHAGSESGPVWALARAVACSGRTVVESQPNCEEQIVVDIFWDWHLSWASEAGCEGCGGGCVIERRHGGHNGRDCGTFGFVLEDGCSGGVVERGALCTGVSPGYDVVSGGGLVSGDEDVGGLARPEHEDVGGEGFDVRGIGPDNCQVVVGDFEEELLVER</sequence>
<evidence type="ECO:0000313" key="2">
    <source>
        <dbReference type="Proteomes" id="UP001632038"/>
    </source>
</evidence>
<dbReference type="AlphaFoldDB" id="A0ABD3CLQ3"/>
<name>A0ABD3CLQ3_9LAMI</name>
<protein>
    <submittedName>
        <fullName evidence="1">Uncharacterized protein</fullName>
    </submittedName>
</protein>
<accession>A0ABD3CLQ3</accession>
<organism evidence="1 2">
    <name type="scientific">Castilleja foliolosa</name>
    <dbReference type="NCBI Taxonomy" id="1961234"/>
    <lineage>
        <taxon>Eukaryota</taxon>
        <taxon>Viridiplantae</taxon>
        <taxon>Streptophyta</taxon>
        <taxon>Embryophyta</taxon>
        <taxon>Tracheophyta</taxon>
        <taxon>Spermatophyta</taxon>
        <taxon>Magnoliopsida</taxon>
        <taxon>eudicotyledons</taxon>
        <taxon>Gunneridae</taxon>
        <taxon>Pentapetalae</taxon>
        <taxon>asterids</taxon>
        <taxon>lamiids</taxon>
        <taxon>Lamiales</taxon>
        <taxon>Orobanchaceae</taxon>
        <taxon>Pedicularideae</taxon>
        <taxon>Castillejinae</taxon>
        <taxon>Castilleja</taxon>
    </lineage>
</organism>
<gene>
    <name evidence="1" type="ORF">CASFOL_023542</name>
</gene>
<proteinExistence type="predicted"/>
<dbReference type="EMBL" id="JAVIJP010000032">
    <property type="protein sequence ID" value="KAL3630558.1"/>
    <property type="molecule type" value="Genomic_DNA"/>
</dbReference>
<evidence type="ECO:0000313" key="1">
    <source>
        <dbReference type="EMBL" id="KAL3630558.1"/>
    </source>
</evidence>
<keyword evidence="2" id="KW-1185">Reference proteome</keyword>
<dbReference type="Proteomes" id="UP001632038">
    <property type="component" value="Unassembled WGS sequence"/>
</dbReference>
<reference evidence="2" key="1">
    <citation type="journal article" date="2024" name="IScience">
        <title>Strigolactones Initiate the Formation of Haustorium-like Structures in Castilleja.</title>
        <authorList>
            <person name="Buerger M."/>
            <person name="Peterson D."/>
            <person name="Chory J."/>
        </authorList>
    </citation>
    <scope>NUCLEOTIDE SEQUENCE [LARGE SCALE GENOMIC DNA]</scope>
</reference>